<evidence type="ECO:0000313" key="1">
    <source>
        <dbReference type="EMBL" id="GAA4468850.1"/>
    </source>
</evidence>
<protein>
    <recommendedName>
        <fullName evidence="3">DUF4625 domain-containing protein</fullName>
    </recommendedName>
</protein>
<dbReference type="RefSeq" id="WP_345084212.1">
    <property type="nucleotide sequence ID" value="NZ_BAABFA010000019.1"/>
</dbReference>
<dbReference type="Proteomes" id="UP001500067">
    <property type="component" value="Unassembled WGS sequence"/>
</dbReference>
<gene>
    <name evidence="1" type="ORF">GCM10023093_27260</name>
</gene>
<name>A0ABP8NPR3_9BACT</name>
<sequence length="133" mass="14401">MRTIKILAAIWCCIMTISACKKDHDEDGTPTVVNIAFSAPQAAQVYRNGDTMNIAATVTADGVMHGYELLVTDTATGEVLCNYAEHAHGDRFVVQQAVGLSGATARAMKVDIRVEVDHAGNEKEAYIVCRYQP</sequence>
<comment type="caution">
    <text evidence="1">The sequence shown here is derived from an EMBL/GenBank/DDBJ whole genome shotgun (WGS) entry which is preliminary data.</text>
</comment>
<proteinExistence type="predicted"/>
<dbReference type="PROSITE" id="PS51257">
    <property type="entry name" value="PROKAR_LIPOPROTEIN"/>
    <property type="match status" value="1"/>
</dbReference>
<evidence type="ECO:0000313" key="2">
    <source>
        <dbReference type="Proteomes" id="UP001500067"/>
    </source>
</evidence>
<reference evidence="2" key="1">
    <citation type="journal article" date="2019" name="Int. J. Syst. Evol. Microbiol.">
        <title>The Global Catalogue of Microorganisms (GCM) 10K type strain sequencing project: providing services to taxonomists for standard genome sequencing and annotation.</title>
        <authorList>
            <consortium name="The Broad Institute Genomics Platform"/>
            <consortium name="The Broad Institute Genome Sequencing Center for Infectious Disease"/>
            <person name="Wu L."/>
            <person name="Ma J."/>
        </authorList>
    </citation>
    <scope>NUCLEOTIDE SEQUENCE [LARGE SCALE GENOMIC DNA]</scope>
    <source>
        <strain evidence="2">JCM 32105</strain>
    </source>
</reference>
<keyword evidence="2" id="KW-1185">Reference proteome</keyword>
<evidence type="ECO:0008006" key="3">
    <source>
        <dbReference type="Google" id="ProtNLM"/>
    </source>
</evidence>
<accession>A0ABP8NPR3</accession>
<organism evidence="1 2">
    <name type="scientific">Nemorincola caseinilytica</name>
    <dbReference type="NCBI Taxonomy" id="2054315"/>
    <lineage>
        <taxon>Bacteria</taxon>
        <taxon>Pseudomonadati</taxon>
        <taxon>Bacteroidota</taxon>
        <taxon>Chitinophagia</taxon>
        <taxon>Chitinophagales</taxon>
        <taxon>Chitinophagaceae</taxon>
        <taxon>Nemorincola</taxon>
    </lineage>
</organism>
<dbReference type="EMBL" id="BAABFA010000019">
    <property type="protein sequence ID" value="GAA4468850.1"/>
    <property type="molecule type" value="Genomic_DNA"/>
</dbReference>